<evidence type="ECO:0000256" key="1">
    <source>
        <dbReference type="ARBA" id="ARBA00022801"/>
    </source>
</evidence>
<dbReference type="AlphaFoldDB" id="A0A7W5ZVY0"/>
<keyword evidence="4" id="KW-1185">Reference proteome</keyword>
<sequence>MRLNGLDKGQRPALLISEVQNGITNARYTFSPLVEQVEVRGIVARIAALADAFRAAGAPVIFCNIVPRADFKGFPVNCVLASQLKKGGKVMAGRVEALTHDDLPIMPGDIVMERSHGMAPFTGTELDAILRGEGVQTIVLCGVSTNIALPGASTEAIALGYSVVLAEDCTAGGTAETHQMQVSMHLPLLATIAPGEIVADYVAKQSWAA</sequence>
<accession>A0A7W5ZVY0</accession>
<feature type="domain" description="Isochorismatase-like" evidence="2">
    <location>
        <begin position="13"/>
        <end position="185"/>
    </location>
</feature>
<reference evidence="3 4" key="1">
    <citation type="submission" date="2020-08" db="EMBL/GenBank/DDBJ databases">
        <title>Genomic Encyclopedia of Type Strains, Phase IV (KMG-IV): sequencing the most valuable type-strain genomes for metagenomic binning, comparative biology and taxonomic classification.</title>
        <authorList>
            <person name="Goeker M."/>
        </authorList>
    </citation>
    <scope>NUCLEOTIDE SEQUENCE [LARGE SCALE GENOMIC DNA]</scope>
    <source>
        <strain evidence="3 4">DSM 14552</strain>
    </source>
</reference>
<gene>
    <name evidence="3" type="ORF">GGQ88_002189</name>
</gene>
<dbReference type="PANTHER" id="PTHR43540:SF6">
    <property type="entry name" value="ISOCHORISMATASE-LIKE DOMAIN-CONTAINING PROTEIN"/>
    <property type="match status" value="1"/>
</dbReference>
<dbReference type="InterPro" id="IPR000868">
    <property type="entry name" value="Isochorismatase-like_dom"/>
</dbReference>
<dbReference type="CDD" id="cd00431">
    <property type="entry name" value="cysteine_hydrolases"/>
    <property type="match status" value="1"/>
</dbReference>
<dbReference type="GO" id="GO:0016787">
    <property type="term" value="F:hydrolase activity"/>
    <property type="evidence" value="ECO:0007669"/>
    <property type="project" value="UniProtKB-KW"/>
</dbReference>
<comment type="caution">
    <text evidence="3">The sequence shown here is derived from an EMBL/GenBank/DDBJ whole genome shotgun (WGS) entry which is preliminary data.</text>
</comment>
<name>A0A7W5ZVY0_9SPHN</name>
<keyword evidence="1" id="KW-0378">Hydrolase</keyword>
<dbReference type="Gene3D" id="3.40.50.850">
    <property type="entry name" value="Isochorismatase-like"/>
    <property type="match status" value="1"/>
</dbReference>
<evidence type="ECO:0000313" key="4">
    <source>
        <dbReference type="Proteomes" id="UP000562395"/>
    </source>
</evidence>
<dbReference type="InterPro" id="IPR036380">
    <property type="entry name" value="Isochorismatase-like_sf"/>
</dbReference>
<dbReference type="EMBL" id="JACICY010000004">
    <property type="protein sequence ID" value="MBB3860920.1"/>
    <property type="molecule type" value="Genomic_DNA"/>
</dbReference>
<protein>
    <submittedName>
        <fullName evidence="3">Nicotinamidase-related amidase</fullName>
    </submittedName>
</protein>
<organism evidence="3 4">
    <name type="scientific">Novosphingobium hassiacum</name>
    <dbReference type="NCBI Taxonomy" id="173676"/>
    <lineage>
        <taxon>Bacteria</taxon>
        <taxon>Pseudomonadati</taxon>
        <taxon>Pseudomonadota</taxon>
        <taxon>Alphaproteobacteria</taxon>
        <taxon>Sphingomonadales</taxon>
        <taxon>Sphingomonadaceae</taxon>
        <taxon>Novosphingobium</taxon>
    </lineage>
</organism>
<evidence type="ECO:0000313" key="3">
    <source>
        <dbReference type="EMBL" id="MBB3860920.1"/>
    </source>
</evidence>
<dbReference type="InterPro" id="IPR050272">
    <property type="entry name" value="Isochorismatase-like_hydrls"/>
</dbReference>
<dbReference type="RefSeq" id="WP_183613163.1">
    <property type="nucleotide sequence ID" value="NZ_JACICY010000004.1"/>
</dbReference>
<dbReference type="SUPFAM" id="SSF52499">
    <property type="entry name" value="Isochorismatase-like hydrolases"/>
    <property type="match status" value="1"/>
</dbReference>
<dbReference type="Proteomes" id="UP000562395">
    <property type="component" value="Unassembled WGS sequence"/>
</dbReference>
<proteinExistence type="predicted"/>
<dbReference type="Pfam" id="PF00857">
    <property type="entry name" value="Isochorismatase"/>
    <property type="match status" value="1"/>
</dbReference>
<dbReference type="PANTHER" id="PTHR43540">
    <property type="entry name" value="PEROXYUREIDOACRYLATE/UREIDOACRYLATE AMIDOHYDROLASE-RELATED"/>
    <property type="match status" value="1"/>
</dbReference>
<evidence type="ECO:0000259" key="2">
    <source>
        <dbReference type="Pfam" id="PF00857"/>
    </source>
</evidence>